<dbReference type="Pfam" id="PF00406">
    <property type="entry name" value="ADK"/>
    <property type="match status" value="1"/>
</dbReference>
<dbReference type="GO" id="GO:0005524">
    <property type="term" value="F:ATP binding"/>
    <property type="evidence" value="ECO:0007669"/>
    <property type="project" value="InterPro"/>
</dbReference>
<dbReference type="AlphaFoldDB" id="A0A915ES86"/>
<sequence length="254" mass="29011">MSQLEYKTVIIPYITGRSLWQCQNKVSYIGKRCFSAFRQIHSSYWSMKNADCVSARDKSSTSMIKKSLHDVVFVLGPPGSGKGTQCINIEQEFGFVHLIEITCKLLENAMIAKNDAVGYLIDGFPRNWNNVNGWQKEMSSKVKLHFVLYLNVPVDVCLERCLNRGQNRTDDNTESMAKRITTYNSQTLPIIQYYSSLKLVREIDGSRNANKVLQSVEEIFEDEGFEAADGKKKIFEKKENNQSNSYLSNTCRVN</sequence>
<keyword evidence="1" id="KW-0808">Transferase</keyword>
<accession>A0A915ES86</accession>
<dbReference type="InterPro" id="IPR000850">
    <property type="entry name" value="Adenylat/UMP-CMP_kin"/>
</dbReference>
<evidence type="ECO:0000256" key="2">
    <source>
        <dbReference type="ARBA" id="ARBA00022741"/>
    </source>
</evidence>
<proteinExistence type="inferred from homology"/>
<dbReference type="Proteomes" id="UP000887574">
    <property type="component" value="Unplaced"/>
</dbReference>
<dbReference type="Gene3D" id="3.40.50.300">
    <property type="entry name" value="P-loop containing nucleotide triphosphate hydrolases"/>
    <property type="match status" value="2"/>
</dbReference>
<dbReference type="GO" id="GO:0019205">
    <property type="term" value="F:nucleobase-containing compound kinase activity"/>
    <property type="evidence" value="ECO:0007669"/>
    <property type="project" value="InterPro"/>
</dbReference>
<keyword evidence="4" id="KW-1185">Reference proteome</keyword>
<dbReference type="HAMAP" id="MF_00235">
    <property type="entry name" value="Adenylate_kinase_Adk"/>
    <property type="match status" value="1"/>
</dbReference>
<keyword evidence="2" id="KW-0547">Nucleotide-binding</keyword>
<dbReference type="InterPro" id="IPR027417">
    <property type="entry name" value="P-loop_NTPase"/>
</dbReference>
<evidence type="ECO:0000256" key="3">
    <source>
        <dbReference type="ARBA" id="ARBA00022777"/>
    </source>
</evidence>
<dbReference type="GO" id="GO:0006139">
    <property type="term" value="P:nucleobase-containing compound metabolic process"/>
    <property type="evidence" value="ECO:0007669"/>
    <property type="project" value="InterPro"/>
</dbReference>
<evidence type="ECO:0000313" key="5">
    <source>
        <dbReference type="WBParaSite" id="jg9892"/>
    </source>
</evidence>
<name>A0A915ES86_9BILA</name>
<dbReference type="CDD" id="cd01428">
    <property type="entry name" value="ADK"/>
    <property type="match status" value="1"/>
</dbReference>
<dbReference type="SUPFAM" id="SSF52540">
    <property type="entry name" value="P-loop containing nucleoside triphosphate hydrolases"/>
    <property type="match status" value="1"/>
</dbReference>
<reference evidence="5" key="1">
    <citation type="submission" date="2022-11" db="UniProtKB">
        <authorList>
            <consortium name="WormBaseParasite"/>
        </authorList>
    </citation>
    <scope>IDENTIFICATION</scope>
</reference>
<evidence type="ECO:0000256" key="1">
    <source>
        <dbReference type="ARBA" id="ARBA00022679"/>
    </source>
</evidence>
<protein>
    <submittedName>
        <fullName evidence="5">Adenylate kinase</fullName>
    </submittedName>
</protein>
<organism evidence="4 5">
    <name type="scientific">Ditylenchus dipsaci</name>
    <dbReference type="NCBI Taxonomy" id="166011"/>
    <lineage>
        <taxon>Eukaryota</taxon>
        <taxon>Metazoa</taxon>
        <taxon>Ecdysozoa</taxon>
        <taxon>Nematoda</taxon>
        <taxon>Chromadorea</taxon>
        <taxon>Rhabditida</taxon>
        <taxon>Tylenchina</taxon>
        <taxon>Tylenchomorpha</taxon>
        <taxon>Sphaerularioidea</taxon>
        <taxon>Anguinidae</taxon>
        <taxon>Anguininae</taxon>
        <taxon>Ditylenchus</taxon>
    </lineage>
</organism>
<keyword evidence="3" id="KW-0418">Kinase</keyword>
<evidence type="ECO:0000313" key="4">
    <source>
        <dbReference type="Proteomes" id="UP000887574"/>
    </source>
</evidence>
<dbReference type="WBParaSite" id="jg9892">
    <property type="protein sequence ID" value="jg9892"/>
    <property type="gene ID" value="jg9892"/>
</dbReference>
<dbReference type="PANTHER" id="PTHR23359">
    <property type="entry name" value="NUCLEOTIDE KINASE"/>
    <property type="match status" value="1"/>
</dbReference>